<feature type="domain" description="DUF427" evidence="2">
    <location>
        <begin position="37"/>
        <end position="127"/>
    </location>
</feature>
<dbReference type="InterPro" id="IPR038694">
    <property type="entry name" value="DUF427_sf"/>
</dbReference>
<feature type="compositionally biased region" description="Basic and acidic residues" evidence="1">
    <location>
        <begin position="1"/>
        <end position="10"/>
    </location>
</feature>
<evidence type="ECO:0000313" key="3">
    <source>
        <dbReference type="EMBL" id="MDN3569687.1"/>
    </source>
</evidence>
<evidence type="ECO:0000256" key="1">
    <source>
        <dbReference type="SAM" id="MobiDB-lite"/>
    </source>
</evidence>
<dbReference type="InterPro" id="IPR007361">
    <property type="entry name" value="DUF427"/>
</dbReference>
<name>A0ABT8AIN9_9HYPH</name>
<evidence type="ECO:0000313" key="4">
    <source>
        <dbReference type="Proteomes" id="UP001244297"/>
    </source>
</evidence>
<dbReference type="EMBL" id="JAUFPT010000007">
    <property type="protein sequence ID" value="MDN3569687.1"/>
    <property type="molecule type" value="Genomic_DNA"/>
</dbReference>
<feature type="region of interest" description="Disordered" evidence="1">
    <location>
        <begin position="1"/>
        <end position="22"/>
    </location>
</feature>
<reference evidence="4" key="1">
    <citation type="journal article" date="2019" name="Int. J. Syst. Evol. Microbiol.">
        <title>The Global Catalogue of Microorganisms (GCM) 10K type strain sequencing project: providing services to taxonomists for standard genome sequencing and annotation.</title>
        <authorList>
            <consortium name="The Broad Institute Genomics Platform"/>
            <consortium name="The Broad Institute Genome Sequencing Center for Infectious Disease"/>
            <person name="Wu L."/>
            <person name="Ma J."/>
        </authorList>
    </citation>
    <scope>NUCLEOTIDE SEQUENCE [LARGE SCALE GENOMIC DNA]</scope>
    <source>
        <strain evidence="4">CECT 7806</strain>
    </source>
</reference>
<dbReference type="RefSeq" id="WP_238288604.1">
    <property type="nucleotide sequence ID" value="NZ_BPQS01000013.1"/>
</dbReference>
<dbReference type="PANTHER" id="PTHR43058">
    <property type="entry name" value="SLR0655 PROTEIN"/>
    <property type="match status" value="1"/>
</dbReference>
<organism evidence="3 4">
    <name type="scientific">Methylobacterium longum</name>
    <dbReference type="NCBI Taxonomy" id="767694"/>
    <lineage>
        <taxon>Bacteria</taxon>
        <taxon>Pseudomonadati</taxon>
        <taxon>Pseudomonadota</taxon>
        <taxon>Alphaproteobacteria</taxon>
        <taxon>Hyphomicrobiales</taxon>
        <taxon>Methylobacteriaceae</taxon>
        <taxon>Methylobacterium</taxon>
    </lineage>
</organism>
<dbReference type="PANTHER" id="PTHR43058:SF1">
    <property type="entry name" value="DUF427 DOMAIN-CONTAINING PROTEIN"/>
    <property type="match status" value="1"/>
</dbReference>
<accession>A0ABT8AIN9</accession>
<comment type="caution">
    <text evidence="3">The sequence shown here is derived from an EMBL/GenBank/DDBJ whole genome shotgun (WGS) entry which is preliminary data.</text>
</comment>
<gene>
    <name evidence="3" type="ORF">QWZ18_03480</name>
</gene>
<sequence>MSWMLRHPDPDPVGPGEESVWDYPRPPRLEPVAERLRVVLGGAPIAETVAGFRVLETSHPPTYYLPPDAIAPGALANPRRGGICEWKGQAVLFDVQGGGRHVPGAAWAYPDPSPDFRAIAGCVAFYAGPMDACFVGDARAIPQPGTFYGGWITPGIVGPLKGGPGTMGW</sequence>
<protein>
    <submittedName>
        <fullName evidence="3">DUF427 domain-containing protein</fullName>
    </submittedName>
</protein>
<evidence type="ECO:0000259" key="2">
    <source>
        <dbReference type="Pfam" id="PF04248"/>
    </source>
</evidence>
<dbReference type="Pfam" id="PF04248">
    <property type="entry name" value="NTP_transf_9"/>
    <property type="match status" value="1"/>
</dbReference>
<keyword evidence="4" id="KW-1185">Reference proteome</keyword>
<proteinExistence type="predicted"/>
<dbReference type="Gene3D" id="2.170.150.40">
    <property type="entry name" value="Domain of unknown function (DUF427)"/>
    <property type="match status" value="1"/>
</dbReference>
<dbReference type="Proteomes" id="UP001244297">
    <property type="component" value="Unassembled WGS sequence"/>
</dbReference>